<reference evidence="4" key="1">
    <citation type="submission" date="2023-07" db="EMBL/GenBank/DDBJ databases">
        <authorList>
            <consortium name="AG Swart"/>
            <person name="Singh M."/>
            <person name="Singh A."/>
            <person name="Seah K."/>
            <person name="Emmerich C."/>
        </authorList>
    </citation>
    <scope>NUCLEOTIDE SEQUENCE</scope>
    <source>
        <strain evidence="4">DP1</strain>
    </source>
</reference>
<dbReference type="GO" id="GO:0005509">
    <property type="term" value="F:calcium ion binding"/>
    <property type="evidence" value="ECO:0007669"/>
    <property type="project" value="InterPro"/>
</dbReference>
<dbReference type="PROSITE" id="PS50222">
    <property type="entry name" value="EF_HAND_2"/>
    <property type="match status" value="2"/>
</dbReference>
<dbReference type="SMART" id="SM00054">
    <property type="entry name" value="EFh"/>
    <property type="match status" value="2"/>
</dbReference>
<evidence type="ECO:0000259" key="2">
    <source>
        <dbReference type="PROSITE" id="PS50222"/>
    </source>
</evidence>
<dbReference type="PROSITE" id="PS00018">
    <property type="entry name" value="EF_HAND_1"/>
    <property type="match status" value="2"/>
</dbReference>
<accession>A0AAD1XPD9</accession>
<name>A0AAD1XPD9_EUPCR</name>
<organism evidence="4 5">
    <name type="scientific">Euplotes crassus</name>
    <dbReference type="NCBI Taxonomy" id="5936"/>
    <lineage>
        <taxon>Eukaryota</taxon>
        <taxon>Sar</taxon>
        <taxon>Alveolata</taxon>
        <taxon>Ciliophora</taxon>
        <taxon>Intramacronucleata</taxon>
        <taxon>Spirotrichea</taxon>
        <taxon>Hypotrichia</taxon>
        <taxon>Euplotida</taxon>
        <taxon>Euplotidae</taxon>
        <taxon>Moneuplotes</taxon>
    </lineage>
</organism>
<feature type="domain" description="EF-hand" evidence="2">
    <location>
        <begin position="32"/>
        <end position="67"/>
    </location>
</feature>
<sequence>MGADADGNGYIDKSEFHSHVQKIALQLGKDPPTEKEISDMMVDLDQNEDGQLSMDEFKEYVKVTFKELGL</sequence>
<dbReference type="EMBL" id="CAMPGE010018060">
    <property type="protein sequence ID" value="CAI2376500.1"/>
    <property type="molecule type" value="Genomic_DNA"/>
</dbReference>
<dbReference type="SUPFAM" id="SSF47473">
    <property type="entry name" value="EF-hand"/>
    <property type="match status" value="1"/>
</dbReference>
<dbReference type="AlphaFoldDB" id="A0AAD1XPD9"/>
<protein>
    <recommendedName>
        <fullName evidence="2">EF-hand domain-containing protein</fullName>
    </recommendedName>
</protein>
<proteinExistence type="predicted"/>
<comment type="caution">
    <text evidence="4">The sequence shown here is derived from an EMBL/GenBank/DDBJ whole genome shotgun (WGS) entry which is preliminary data.</text>
</comment>
<keyword evidence="1" id="KW-0106">Calcium</keyword>
<evidence type="ECO:0000313" key="4">
    <source>
        <dbReference type="EMBL" id="CAI2376500.1"/>
    </source>
</evidence>
<dbReference type="Gene3D" id="1.10.238.10">
    <property type="entry name" value="EF-hand"/>
    <property type="match status" value="1"/>
</dbReference>
<dbReference type="Pfam" id="PF13499">
    <property type="entry name" value="EF-hand_7"/>
    <property type="match status" value="1"/>
</dbReference>
<dbReference type="InterPro" id="IPR018247">
    <property type="entry name" value="EF_Hand_1_Ca_BS"/>
</dbReference>
<dbReference type="Proteomes" id="UP001295684">
    <property type="component" value="Unassembled WGS sequence"/>
</dbReference>
<evidence type="ECO:0000313" key="3">
    <source>
        <dbReference type="EMBL" id="CAI2376472.1"/>
    </source>
</evidence>
<evidence type="ECO:0000256" key="1">
    <source>
        <dbReference type="ARBA" id="ARBA00022837"/>
    </source>
</evidence>
<keyword evidence="5" id="KW-1185">Reference proteome</keyword>
<gene>
    <name evidence="3" type="ORF">ECRASSUSDP1_LOCUS17842</name>
    <name evidence="4" type="ORF">ECRASSUSDP1_LOCUS17870</name>
</gene>
<dbReference type="EMBL" id="CAMPGE010018033">
    <property type="protein sequence ID" value="CAI2376472.1"/>
    <property type="molecule type" value="Genomic_DNA"/>
</dbReference>
<dbReference type="CDD" id="cd00051">
    <property type="entry name" value="EFh"/>
    <property type="match status" value="1"/>
</dbReference>
<feature type="domain" description="EF-hand" evidence="2">
    <location>
        <begin position="1"/>
        <end position="26"/>
    </location>
</feature>
<dbReference type="InterPro" id="IPR011992">
    <property type="entry name" value="EF-hand-dom_pair"/>
</dbReference>
<dbReference type="InterPro" id="IPR002048">
    <property type="entry name" value="EF_hand_dom"/>
</dbReference>
<evidence type="ECO:0000313" key="5">
    <source>
        <dbReference type="Proteomes" id="UP001295684"/>
    </source>
</evidence>